<dbReference type="AlphaFoldDB" id="A0AAJ0CJM9"/>
<comment type="caution">
    <text evidence="9">The sequence shown here is derived from an EMBL/GenBank/DDBJ whole genome shotgun (WGS) entry which is preliminary data.</text>
</comment>
<gene>
    <name evidence="9" type="ORF">QQS21_009266</name>
</gene>
<dbReference type="GO" id="GO:0005506">
    <property type="term" value="F:iron ion binding"/>
    <property type="evidence" value="ECO:0007669"/>
    <property type="project" value="InterPro"/>
</dbReference>
<keyword evidence="8" id="KW-0472">Membrane</keyword>
<comment type="cofactor">
    <cofactor evidence="1 7">
        <name>heme</name>
        <dbReference type="ChEBI" id="CHEBI:30413"/>
    </cofactor>
</comment>
<feature type="binding site" description="axial binding residue" evidence="7">
    <location>
        <position position="454"/>
    </location>
    <ligand>
        <name>heme</name>
        <dbReference type="ChEBI" id="CHEBI:30413"/>
    </ligand>
    <ligandPart>
        <name>Fe</name>
        <dbReference type="ChEBI" id="CHEBI:18248"/>
    </ligandPart>
</feature>
<dbReference type="SUPFAM" id="SSF48264">
    <property type="entry name" value="Cytochrome P450"/>
    <property type="match status" value="1"/>
</dbReference>
<evidence type="ECO:0000313" key="9">
    <source>
        <dbReference type="EMBL" id="KAK2593058.1"/>
    </source>
</evidence>
<evidence type="ECO:0000256" key="2">
    <source>
        <dbReference type="ARBA" id="ARBA00010617"/>
    </source>
</evidence>
<dbReference type="InterPro" id="IPR001128">
    <property type="entry name" value="Cyt_P450"/>
</dbReference>
<accession>A0AAJ0CJM9</accession>
<keyword evidence="8" id="KW-1133">Transmembrane helix</keyword>
<organism evidence="9 10">
    <name type="scientific">Conoideocrella luteorostrata</name>
    <dbReference type="NCBI Taxonomy" id="1105319"/>
    <lineage>
        <taxon>Eukaryota</taxon>
        <taxon>Fungi</taxon>
        <taxon>Dikarya</taxon>
        <taxon>Ascomycota</taxon>
        <taxon>Pezizomycotina</taxon>
        <taxon>Sordariomycetes</taxon>
        <taxon>Hypocreomycetidae</taxon>
        <taxon>Hypocreales</taxon>
        <taxon>Clavicipitaceae</taxon>
        <taxon>Conoideocrella</taxon>
    </lineage>
</organism>
<dbReference type="PRINTS" id="PR00465">
    <property type="entry name" value="EP450IV"/>
</dbReference>
<feature type="transmembrane region" description="Helical" evidence="8">
    <location>
        <begin position="12"/>
        <end position="31"/>
    </location>
</feature>
<evidence type="ECO:0000256" key="5">
    <source>
        <dbReference type="ARBA" id="ARBA00023004"/>
    </source>
</evidence>
<name>A0AAJ0CJM9_9HYPO</name>
<dbReference type="InterPro" id="IPR050529">
    <property type="entry name" value="CYP450_sterol_14alpha_dmase"/>
</dbReference>
<keyword evidence="4 7" id="KW-0479">Metal-binding</keyword>
<keyword evidence="8" id="KW-0812">Transmembrane</keyword>
<dbReference type="Gene3D" id="1.10.630.10">
    <property type="entry name" value="Cytochrome P450"/>
    <property type="match status" value="1"/>
</dbReference>
<dbReference type="GO" id="GO:0020037">
    <property type="term" value="F:heme binding"/>
    <property type="evidence" value="ECO:0007669"/>
    <property type="project" value="InterPro"/>
</dbReference>
<evidence type="ECO:0000256" key="7">
    <source>
        <dbReference type="PIRSR" id="PIRSR602403-1"/>
    </source>
</evidence>
<evidence type="ECO:0000256" key="6">
    <source>
        <dbReference type="ARBA" id="ARBA00023033"/>
    </source>
</evidence>
<dbReference type="CDD" id="cd00302">
    <property type="entry name" value="cytochrome_P450"/>
    <property type="match status" value="1"/>
</dbReference>
<reference evidence="9" key="1">
    <citation type="submission" date="2023-06" db="EMBL/GenBank/DDBJ databases">
        <title>Conoideocrella luteorostrata (Hypocreales: Clavicipitaceae), a potential biocontrol fungus for elongate hemlock scale in United States Christmas tree production areas.</title>
        <authorList>
            <person name="Barrett H."/>
            <person name="Lovett B."/>
            <person name="Macias A.M."/>
            <person name="Stajich J.E."/>
            <person name="Kasson M.T."/>
        </authorList>
    </citation>
    <scope>NUCLEOTIDE SEQUENCE</scope>
    <source>
        <strain evidence="9">ARSEF 14590</strain>
    </source>
</reference>
<comment type="similarity">
    <text evidence="2">Belongs to the cytochrome P450 family.</text>
</comment>
<keyword evidence="6" id="KW-0560">Oxidoreductase</keyword>
<evidence type="ECO:0008006" key="11">
    <source>
        <dbReference type="Google" id="ProtNLM"/>
    </source>
</evidence>
<dbReference type="InterPro" id="IPR036396">
    <property type="entry name" value="Cyt_P450_sf"/>
</dbReference>
<keyword evidence="5 7" id="KW-0408">Iron</keyword>
<keyword evidence="10" id="KW-1185">Reference proteome</keyword>
<dbReference type="PANTHER" id="PTHR24304">
    <property type="entry name" value="CYTOCHROME P450 FAMILY 7"/>
    <property type="match status" value="1"/>
</dbReference>
<evidence type="ECO:0000256" key="4">
    <source>
        <dbReference type="ARBA" id="ARBA00022723"/>
    </source>
</evidence>
<dbReference type="Proteomes" id="UP001251528">
    <property type="component" value="Unassembled WGS sequence"/>
</dbReference>
<keyword evidence="3 7" id="KW-0349">Heme</keyword>
<evidence type="ECO:0000256" key="3">
    <source>
        <dbReference type="ARBA" id="ARBA00022617"/>
    </source>
</evidence>
<sequence length="516" mass="58330">MDQLFAFLSGLYAWPIFLAILSPVLLFRPFANSIKAPALPLPSLPEGSPQHWALHHLPLLGSALPFFSRRRDMLAEGRSLFLNENFSFFVGKKHIVNLDGLEGRKTFFESKHLSVPQGAIELLAGFVSANDDREDYGAQDFIKSILTLTRPAILAGKLSSLVVDTNIFCRRLALEFPSESQPRWRVMNPFETVHSLIFRLIMRVIGVSEWLDDEKLMHHTLSTFCKFEKNCSRVRIVFPFLMTLTHLKKLFYGAMLYRTITKVIEQRKAGKRRDDAIQFLLEQDKDVVRFLFSVLASGITTEGCSASWLTVFLAYSPEWQAKCRAEIDSVIAQKLKYPGQSANDILRTLQLQEWETNFPVIVAAFRETVRLAMCGAMFRKNASGSAVSIGTTGEVIPDGAYASFLMDNTHMDPALYPEPSIFNPGRYLSQEGDPDEQEPGPHTFVGWGSGRHPCPGMRLAKLQITIVMVHLLSSFEFEPSDRKGSKSTCILPTVDRNTYRLDKPKVPILVRYKSRE</sequence>
<dbReference type="EMBL" id="JASWJB010000231">
    <property type="protein sequence ID" value="KAK2593058.1"/>
    <property type="molecule type" value="Genomic_DNA"/>
</dbReference>
<protein>
    <recommendedName>
        <fullName evidence="11">Cytochrome P450</fullName>
    </recommendedName>
</protein>
<evidence type="ECO:0000256" key="1">
    <source>
        <dbReference type="ARBA" id="ARBA00001971"/>
    </source>
</evidence>
<proteinExistence type="inferred from homology"/>
<evidence type="ECO:0000313" key="10">
    <source>
        <dbReference type="Proteomes" id="UP001251528"/>
    </source>
</evidence>
<dbReference type="PANTHER" id="PTHR24304:SF2">
    <property type="entry name" value="24-HYDROXYCHOLESTEROL 7-ALPHA-HYDROXYLASE"/>
    <property type="match status" value="1"/>
</dbReference>
<evidence type="ECO:0000256" key="8">
    <source>
        <dbReference type="SAM" id="Phobius"/>
    </source>
</evidence>
<keyword evidence="6" id="KW-0503">Monooxygenase</keyword>
<dbReference type="GO" id="GO:0016705">
    <property type="term" value="F:oxidoreductase activity, acting on paired donors, with incorporation or reduction of molecular oxygen"/>
    <property type="evidence" value="ECO:0007669"/>
    <property type="project" value="InterPro"/>
</dbReference>
<dbReference type="GO" id="GO:0004497">
    <property type="term" value="F:monooxygenase activity"/>
    <property type="evidence" value="ECO:0007669"/>
    <property type="project" value="UniProtKB-KW"/>
</dbReference>
<dbReference type="InterPro" id="IPR002403">
    <property type="entry name" value="Cyt_P450_E_grp-IV"/>
</dbReference>
<dbReference type="Pfam" id="PF00067">
    <property type="entry name" value="p450"/>
    <property type="match status" value="1"/>
</dbReference>